<proteinExistence type="inferred from homology"/>
<keyword evidence="3 5" id="KW-0238">DNA-binding</keyword>
<evidence type="ECO:0000256" key="6">
    <source>
        <dbReference type="SAM" id="MobiDB-lite"/>
    </source>
</evidence>
<gene>
    <name evidence="8" type="ORF">ACFFHU_23815</name>
</gene>
<dbReference type="SUPFAM" id="SSF48452">
    <property type="entry name" value="TPR-like"/>
    <property type="match status" value="1"/>
</dbReference>
<dbReference type="Pfam" id="PF03704">
    <property type="entry name" value="BTAD"/>
    <property type="match status" value="1"/>
</dbReference>
<dbReference type="CDD" id="cd15831">
    <property type="entry name" value="BTAD"/>
    <property type="match status" value="1"/>
</dbReference>
<dbReference type="InterPro" id="IPR036388">
    <property type="entry name" value="WH-like_DNA-bd_sf"/>
</dbReference>
<evidence type="ECO:0000256" key="4">
    <source>
        <dbReference type="ARBA" id="ARBA00023163"/>
    </source>
</evidence>
<feature type="DNA-binding region" description="OmpR/PhoB-type" evidence="5">
    <location>
        <begin position="1"/>
        <end position="81"/>
    </location>
</feature>
<dbReference type="InterPro" id="IPR005158">
    <property type="entry name" value="BTAD"/>
</dbReference>
<dbReference type="InterPro" id="IPR016032">
    <property type="entry name" value="Sig_transdc_resp-reg_C-effctor"/>
</dbReference>
<sequence length="707" mass="76639">MRRDGTDQELGTAKQRSLLVALLLDVGRVVPVDRLVELLWGAEPPRSAVANIRTYASRLRAVLNGETEHLLSRPPGYLLTAHADEVDFLRYERFARRAQQELADGRTAAAEALFRQALSLWRGAAAEDIRRSGPLGARLDALDEQRVTLLEDWMESRLRLGDHRAAIPELRELTKTHPLRERLWSQLMLAQYRAGNPGAGLAVFNEVRRTLVDQLGVEPGPALTRLQAAMLAHDPGLRAEHTGADPGTTTVRVCPRELPPDVSALLGRSAELDRIDDAARNSAPVVALHGPAGVGKSALAVHAAHRLAERYPDGQLYVDLGANEPRSAPVTPICVLRRLLRTLSGGGPVDLDDPLEAAARLRTLTAGRRLILVLDNALDEGQVRGLLPGRTGSLVIITSRRMLAALDPVAHVDVGPLPPAVCAGLFARLTGPEPACRPELDQLVELCDGLPLAVRIVAARAAGRPGRSIRSLVEQLADERTRLDALCHDSLSIRASLAASCQQLTHGSRLLRLLGALALRTVHPAIAVAALGGSRFEGDRALDQLLELRLIEQRGPARYRVPDLVRLHAAELDPGEDVQAPLYRVLSWYVRRLAGSARCQTGERGGGDAAPLIGAREERRRADGGAAAPWWRSEQANLQALLHQAYRSGRPLTQRVERLVAVLQPFAGPPATRGPGAGHPAFPRTADLPLPTGRFNLPGHTDERMPR</sequence>
<dbReference type="InterPro" id="IPR011990">
    <property type="entry name" value="TPR-like_helical_dom_sf"/>
</dbReference>
<dbReference type="EMBL" id="JBHLUE010000019">
    <property type="protein sequence ID" value="MFC0567153.1"/>
    <property type="molecule type" value="Genomic_DNA"/>
</dbReference>
<dbReference type="PANTHER" id="PTHR35807">
    <property type="entry name" value="TRANSCRIPTIONAL REGULATOR REDD-RELATED"/>
    <property type="match status" value="1"/>
</dbReference>
<evidence type="ECO:0000259" key="7">
    <source>
        <dbReference type="PROSITE" id="PS51755"/>
    </source>
</evidence>
<feature type="region of interest" description="Disordered" evidence="6">
    <location>
        <begin position="670"/>
        <end position="707"/>
    </location>
</feature>
<keyword evidence="2" id="KW-0805">Transcription regulation</keyword>
<dbReference type="Pfam" id="PF00486">
    <property type="entry name" value="Trans_reg_C"/>
    <property type="match status" value="1"/>
</dbReference>
<feature type="compositionally biased region" description="Low complexity" evidence="6">
    <location>
        <begin position="670"/>
        <end position="681"/>
    </location>
</feature>
<dbReference type="InterPro" id="IPR051677">
    <property type="entry name" value="AfsR-DnrI-RedD_regulator"/>
</dbReference>
<dbReference type="PRINTS" id="PR00364">
    <property type="entry name" value="DISEASERSIST"/>
</dbReference>
<comment type="caution">
    <text evidence="8">The sequence shown here is derived from an EMBL/GenBank/DDBJ whole genome shotgun (WGS) entry which is preliminary data.</text>
</comment>
<dbReference type="PROSITE" id="PS51755">
    <property type="entry name" value="OMPR_PHOB"/>
    <property type="match status" value="1"/>
</dbReference>
<protein>
    <submittedName>
        <fullName evidence="8">BTAD domain-containing putative transcriptional regulator</fullName>
    </submittedName>
</protein>
<dbReference type="RefSeq" id="WP_377342417.1">
    <property type="nucleotide sequence ID" value="NZ_JBHLUE010000019.1"/>
</dbReference>
<dbReference type="Gene3D" id="1.25.40.10">
    <property type="entry name" value="Tetratricopeptide repeat domain"/>
    <property type="match status" value="1"/>
</dbReference>
<feature type="domain" description="OmpR/PhoB-type" evidence="7">
    <location>
        <begin position="1"/>
        <end position="81"/>
    </location>
</feature>
<dbReference type="Proteomes" id="UP001589894">
    <property type="component" value="Unassembled WGS sequence"/>
</dbReference>
<accession>A0ABV6P4F2</accession>
<dbReference type="PANTHER" id="PTHR35807:SF1">
    <property type="entry name" value="TRANSCRIPTIONAL REGULATOR REDD"/>
    <property type="match status" value="1"/>
</dbReference>
<dbReference type="Gene3D" id="1.10.10.10">
    <property type="entry name" value="Winged helix-like DNA-binding domain superfamily/Winged helix DNA-binding domain"/>
    <property type="match status" value="1"/>
</dbReference>
<dbReference type="InterPro" id="IPR027417">
    <property type="entry name" value="P-loop_NTPase"/>
</dbReference>
<organism evidence="8 9">
    <name type="scientific">Plantactinospora siamensis</name>
    <dbReference type="NCBI Taxonomy" id="555372"/>
    <lineage>
        <taxon>Bacteria</taxon>
        <taxon>Bacillati</taxon>
        <taxon>Actinomycetota</taxon>
        <taxon>Actinomycetes</taxon>
        <taxon>Micromonosporales</taxon>
        <taxon>Micromonosporaceae</taxon>
        <taxon>Plantactinospora</taxon>
    </lineage>
</organism>
<evidence type="ECO:0000256" key="2">
    <source>
        <dbReference type="ARBA" id="ARBA00023015"/>
    </source>
</evidence>
<evidence type="ECO:0000256" key="3">
    <source>
        <dbReference type="ARBA" id="ARBA00023125"/>
    </source>
</evidence>
<reference evidence="8 9" key="1">
    <citation type="submission" date="2024-09" db="EMBL/GenBank/DDBJ databases">
        <authorList>
            <person name="Sun Q."/>
            <person name="Mori K."/>
        </authorList>
    </citation>
    <scope>NUCLEOTIDE SEQUENCE [LARGE SCALE GENOMIC DNA]</scope>
    <source>
        <strain evidence="8 9">TBRC 2205</strain>
    </source>
</reference>
<dbReference type="Pfam" id="PF13191">
    <property type="entry name" value="AAA_16"/>
    <property type="match status" value="1"/>
</dbReference>
<dbReference type="SMART" id="SM01043">
    <property type="entry name" value="BTAD"/>
    <property type="match status" value="1"/>
</dbReference>
<dbReference type="SUPFAM" id="SSF52540">
    <property type="entry name" value="P-loop containing nucleoside triphosphate hydrolases"/>
    <property type="match status" value="1"/>
</dbReference>
<dbReference type="Gene3D" id="3.40.50.300">
    <property type="entry name" value="P-loop containing nucleotide triphosphate hydrolases"/>
    <property type="match status" value="1"/>
</dbReference>
<evidence type="ECO:0000313" key="9">
    <source>
        <dbReference type="Proteomes" id="UP001589894"/>
    </source>
</evidence>
<dbReference type="SMART" id="SM00862">
    <property type="entry name" value="Trans_reg_C"/>
    <property type="match status" value="1"/>
</dbReference>
<comment type="similarity">
    <text evidence="1">Belongs to the AfsR/DnrI/RedD regulatory family.</text>
</comment>
<evidence type="ECO:0000256" key="5">
    <source>
        <dbReference type="PROSITE-ProRule" id="PRU01091"/>
    </source>
</evidence>
<dbReference type="InterPro" id="IPR001867">
    <property type="entry name" value="OmpR/PhoB-type_DNA-bd"/>
</dbReference>
<evidence type="ECO:0000313" key="8">
    <source>
        <dbReference type="EMBL" id="MFC0567153.1"/>
    </source>
</evidence>
<dbReference type="InterPro" id="IPR041664">
    <property type="entry name" value="AAA_16"/>
</dbReference>
<keyword evidence="9" id="KW-1185">Reference proteome</keyword>
<keyword evidence="4" id="KW-0804">Transcription</keyword>
<evidence type="ECO:0000256" key="1">
    <source>
        <dbReference type="ARBA" id="ARBA00005820"/>
    </source>
</evidence>
<name>A0ABV6P4F2_9ACTN</name>
<dbReference type="SUPFAM" id="SSF46894">
    <property type="entry name" value="C-terminal effector domain of the bipartite response regulators"/>
    <property type="match status" value="1"/>
</dbReference>